<dbReference type="EMBL" id="ML119715">
    <property type="protein sequence ID" value="RPA78166.1"/>
    <property type="molecule type" value="Genomic_DNA"/>
</dbReference>
<feature type="compositionally biased region" description="Pro residues" evidence="1">
    <location>
        <begin position="1"/>
        <end position="11"/>
    </location>
</feature>
<accession>A0A3N4HYJ3</accession>
<gene>
    <name evidence="2" type="ORF">BJ508DRAFT_309520</name>
</gene>
<dbReference type="AlphaFoldDB" id="A0A3N4HYJ3"/>
<proteinExistence type="predicted"/>
<reference evidence="2 3" key="1">
    <citation type="journal article" date="2018" name="Nat. Ecol. Evol.">
        <title>Pezizomycetes genomes reveal the molecular basis of ectomycorrhizal truffle lifestyle.</title>
        <authorList>
            <person name="Murat C."/>
            <person name="Payen T."/>
            <person name="Noel B."/>
            <person name="Kuo A."/>
            <person name="Morin E."/>
            <person name="Chen J."/>
            <person name="Kohler A."/>
            <person name="Krizsan K."/>
            <person name="Balestrini R."/>
            <person name="Da Silva C."/>
            <person name="Montanini B."/>
            <person name="Hainaut M."/>
            <person name="Levati E."/>
            <person name="Barry K.W."/>
            <person name="Belfiori B."/>
            <person name="Cichocki N."/>
            <person name="Clum A."/>
            <person name="Dockter R.B."/>
            <person name="Fauchery L."/>
            <person name="Guy J."/>
            <person name="Iotti M."/>
            <person name="Le Tacon F."/>
            <person name="Lindquist E.A."/>
            <person name="Lipzen A."/>
            <person name="Malagnac F."/>
            <person name="Mello A."/>
            <person name="Molinier V."/>
            <person name="Miyauchi S."/>
            <person name="Poulain J."/>
            <person name="Riccioni C."/>
            <person name="Rubini A."/>
            <person name="Sitrit Y."/>
            <person name="Splivallo R."/>
            <person name="Traeger S."/>
            <person name="Wang M."/>
            <person name="Zifcakova L."/>
            <person name="Wipf D."/>
            <person name="Zambonelli A."/>
            <person name="Paolocci F."/>
            <person name="Nowrousian M."/>
            <person name="Ottonello S."/>
            <person name="Baldrian P."/>
            <person name="Spatafora J.W."/>
            <person name="Henrissat B."/>
            <person name="Nagy L.G."/>
            <person name="Aury J.M."/>
            <person name="Wincker P."/>
            <person name="Grigoriev I.V."/>
            <person name="Bonfante P."/>
            <person name="Martin F.M."/>
        </authorList>
    </citation>
    <scope>NUCLEOTIDE SEQUENCE [LARGE SCALE GENOMIC DNA]</scope>
    <source>
        <strain evidence="2 3">RN42</strain>
    </source>
</reference>
<name>A0A3N4HYJ3_ASCIM</name>
<feature type="compositionally biased region" description="Basic residues" evidence="1">
    <location>
        <begin position="33"/>
        <end position="42"/>
    </location>
</feature>
<feature type="compositionally biased region" description="Polar residues" evidence="1">
    <location>
        <begin position="22"/>
        <end position="32"/>
    </location>
</feature>
<dbReference type="Proteomes" id="UP000275078">
    <property type="component" value="Unassembled WGS sequence"/>
</dbReference>
<evidence type="ECO:0000256" key="1">
    <source>
        <dbReference type="SAM" id="MobiDB-lite"/>
    </source>
</evidence>
<keyword evidence="3" id="KW-1185">Reference proteome</keyword>
<feature type="region of interest" description="Disordered" evidence="1">
    <location>
        <begin position="1"/>
        <end position="51"/>
    </location>
</feature>
<organism evidence="2 3">
    <name type="scientific">Ascobolus immersus RN42</name>
    <dbReference type="NCBI Taxonomy" id="1160509"/>
    <lineage>
        <taxon>Eukaryota</taxon>
        <taxon>Fungi</taxon>
        <taxon>Dikarya</taxon>
        <taxon>Ascomycota</taxon>
        <taxon>Pezizomycotina</taxon>
        <taxon>Pezizomycetes</taxon>
        <taxon>Pezizales</taxon>
        <taxon>Ascobolaceae</taxon>
        <taxon>Ascobolus</taxon>
    </lineage>
</organism>
<evidence type="ECO:0000313" key="2">
    <source>
        <dbReference type="EMBL" id="RPA78166.1"/>
    </source>
</evidence>
<sequence length="195" mass="21758">MNPGNPVPPSMNPGNPVPHSMNPGNAPTLTSRRFNKKGKSSKPRPPVARAPKSKGVRMWVISVLEVIRDLEGIELSGVLVLGGPCVIHKLPEFHTRSTSWSAVIHYRGASDTLPWRESRQKDFVIHYLGENHDRKTSDLDVDFESEEKRSQVLEAISKHFVIATSTTGVTKIVIRSDTLPWRESRQKDFGSRCGL</sequence>
<protein>
    <submittedName>
        <fullName evidence="2">Uncharacterized protein</fullName>
    </submittedName>
</protein>
<evidence type="ECO:0000313" key="3">
    <source>
        <dbReference type="Proteomes" id="UP000275078"/>
    </source>
</evidence>